<keyword evidence="1" id="KW-0472">Membrane</keyword>
<protein>
    <submittedName>
        <fullName evidence="2">Uncharacterized protein</fullName>
    </submittedName>
</protein>
<evidence type="ECO:0000313" key="2">
    <source>
        <dbReference type="EMBL" id="CAG9184002.1"/>
    </source>
</evidence>
<organism evidence="2 3">
    <name type="scientific">Cupriavidus pampae</name>
    <dbReference type="NCBI Taxonomy" id="659251"/>
    <lineage>
        <taxon>Bacteria</taxon>
        <taxon>Pseudomonadati</taxon>
        <taxon>Pseudomonadota</taxon>
        <taxon>Betaproteobacteria</taxon>
        <taxon>Burkholderiales</taxon>
        <taxon>Burkholderiaceae</taxon>
        <taxon>Cupriavidus</taxon>
    </lineage>
</organism>
<evidence type="ECO:0000313" key="3">
    <source>
        <dbReference type="Proteomes" id="UP000706525"/>
    </source>
</evidence>
<keyword evidence="1" id="KW-0812">Transmembrane</keyword>
<dbReference type="EMBL" id="CAJZAG010000012">
    <property type="protein sequence ID" value="CAG9184002.1"/>
    <property type="molecule type" value="Genomic_DNA"/>
</dbReference>
<gene>
    <name evidence="2" type="ORF">LMG32289_05483</name>
</gene>
<evidence type="ECO:0000256" key="1">
    <source>
        <dbReference type="SAM" id="Phobius"/>
    </source>
</evidence>
<keyword evidence="3" id="KW-1185">Reference proteome</keyword>
<comment type="caution">
    <text evidence="2">The sequence shown here is derived from an EMBL/GenBank/DDBJ whole genome shotgun (WGS) entry which is preliminary data.</text>
</comment>
<keyword evidence="1" id="KW-1133">Transmembrane helix</keyword>
<accession>A0ABN7ZIX1</accession>
<name>A0ABN7ZIX1_9BURK</name>
<feature type="transmembrane region" description="Helical" evidence="1">
    <location>
        <begin position="59"/>
        <end position="79"/>
    </location>
</feature>
<reference evidence="2 3" key="1">
    <citation type="submission" date="2021-08" db="EMBL/GenBank/DDBJ databases">
        <authorList>
            <person name="Peeters C."/>
        </authorList>
    </citation>
    <scope>NUCLEOTIDE SEQUENCE [LARGE SCALE GENOMIC DNA]</scope>
    <source>
        <strain evidence="2 3">LMG 32289</strain>
    </source>
</reference>
<proteinExistence type="predicted"/>
<dbReference type="RefSeq" id="WP_223994113.1">
    <property type="nucleotide sequence ID" value="NZ_CAJZAG010000012.1"/>
</dbReference>
<dbReference type="Proteomes" id="UP000706525">
    <property type="component" value="Unassembled WGS sequence"/>
</dbReference>
<sequence length="98" mass="10583">MKMANREPKMQISLLAWLRNVVVGVGLCSLIPVGVVLLARWMGVYTYTVGGIYDSPSEALRAFTGMLGLALTAGAVLAYKFGVFQRDTSGYASDARHL</sequence>
<feature type="transmembrane region" description="Helical" evidence="1">
    <location>
        <begin position="21"/>
        <end position="39"/>
    </location>
</feature>